<comment type="similarity">
    <text evidence="7">Belongs to the DHHC palmitoyltransferase family.</text>
</comment>
<comment type="subcellular location">
    <subcellularLocation>
        <location evidence="1">Membrane</location>
        <topology evidence="1">Multi-pass membrane protein</topology>
    </subcellularLocation>
</comment>
<dbReference type="Pfam" id="PF01529">
    <property type="entry name" value="DHHC"/>
    <property type="match status" value="1"/>
</dbReference>
<keyword evidence="4 7" id="KW-1133">Transmembrane helix</keyword>
<dbReference type="EC" id="2.3.1.225" evidence="7"/>
<evidence type="ECO:0000259" key="8">
    <source>
        <dbReference type="Pfam" id="PF01529"/>
    </source>
</evidence>
<dbReference type="InterPro" id="IPR039859">
    <property type="entry name" value="PFA4/ZDH16/20/ERF2-like"/>
</dbReference>
<dbReference type="EMBL" id="KB207140">
    <property type="protein sequence ID" value="ELP84318.1"/>
    <property type="molecule type" value="Genomic_DNA"/>
</dbReference>
<protein>
    <recommendedName>
        <fullName evidence="7">Palmitoyltransferase</fullName>
        <ecNumber evidence="7">2.3.1.225</ecNumber>
    </recommendedName>
</protein>
<evidence type="ECO:0000256" key="6">
    <source>
        <dbReference type="ARBA" id="ARBA00023315"/>
    </source>
</evidence>
<sequence length="264" mass="31054">MRTSENTHDITRIINSCIIIFTVISVISAVFIFEVVIFPQFHYSVIQCTFHYFIHFYLVYSLLYFYFKAVFSTPSVQPELFNRLFPDYLKECGDRYCDICKANKPLRTHHCNTCKQCIGRYDHHCLLICNCIGDNTMRLFFNTILYFFIGSLYIIGMLTVLYYKTNFTDFEFITIGCICCLFGIAIAIVIAMGCYLAFYIFLINDNQTTVEVLAEISNKQRVLDYNRGLYNNWKEVMLLNLDYPFIVAFLPIDLSRFVKNNKIY</sequence>
<keyword evidence="6 7" id="KW-0012">Acyltransferase</keyword>
<feature type="transmembrane region" description="Helical" evidence="7">
    <location>
        <begin position="13"/>
        <end position="38"/>
    </location>
</feature>
<accession>A0A0A1U0A4</accession>
<dbReference type="PROSITE" id="PS50216">
    <property type="entry name" value="DHHC"/>
    <property type="match status" value="1"/>
</dbReference>
<dbReference type="OMA" id="VENWRCF"/>
<feature type="transmembrane region" description="Helical" evidence="7">
    <location>
        <begin position="144"/>
        <end position="163"/>
    </location>
</feature>
<keyword evidence="2 7" id="KW-0808">Transferase</keyword>
<feature type="domain" description="Palmitoyltransferase DHHC" evidence="8">
    <location>
        <begin position="93"/>
        <end position="213"/>
    </location>
</feature>
<feature type="transmembrane region" description="Helical" evidence="7">
    <location>
        <begin position="175"/>
        <end position="202"/>
    </location>
</feature>
<dbReference type="VEuPathDB" id="AmoebaDB:EIN_066030"/>
<comment type="catalytic activity">
    <reaction evidence="7">
        <text>L-cysteinyl-[protein] + hexadecanoyl-CoA = S-hexadecanoyl-L-cysteinyl-[protein] + CoA</text>
        <dbReference type="Rhea" id="RHEA:36683"/>
        <dbReference type="Rhea" id="RHEA-COMP:10131"/>
        <dbReference type="Rhea" id="RHEA-COMP:11032"/>
        <dbReference type="ChEBI" id="CHEBI:29950"/>
        <dbReference type="ChEBI" id="CHEBI:57287"/>
        <dbReference type="ChEBI" id="CHEBI:57379"/>
        <dbReference type="ChEBI" id="CHEBI:74151"/>
        <dbReference type="EC" id="2.3.1.225"/>
    </reaction>
</comment>
<organism evidence="9 10">
    <name type="scientific">Entamoeba invadens IP1</name>
    <dbReference type="NCBI Taxonomy" id="370355"/>
    <lineage>
        <taxon>Eukaryota</taxon>
        <taxon>Amoebozoa</taxon>
        <taxon>Evosea</taxon>
        <taxon>Archamoebae</taxon>
        <taxon>Mastigamoebida</taxon>
        <taxon>Entamoebidae</taxon>
        <taxon>Entamoeba</taxon>
    </lineage>
</organism>
<comment type="domain">
    <text evidence="7">The DHHC domain is required for palmitoyltransferase activity.</text>
</comment>
<keyword evidence="10" id="KW-1185">Reference proteome</keyword>
<dbReference type="RefSeq" id="XP_004183664.1">
    <property type="nucleotide sequence ID" value="XM_004183616.1"/>
</dbReference>
<dbReference type="Proteomes" id="UP000014680">
    <property type="component" value="Unassembled WGS sequence"/>
</dbReference>
<evidence type="ECO:0000256" key="2">
    <source>
        <dbReference type="ARBA" id="ARBA00022679"/>
    </source>
</evidence>
<dbReference type="OrthoDB" id="331948at2759"/>
<dbReference type="PANTHER" id="PTHR12246">
    <property type="entry name" value="PALMITOYLTRANSFERASE ZDHHC16"/>
    <property type="match status" value="1"/>
</dbReference>
<proteinExistence type="inferred from homology"/>
<evidence type="ECO:0000256" key="3">
    <source>
        <dbReference type="ARBA" id="ARBA00022692"/>
    </source>
</evidence>
<dbReference type="GO" id="GO:0019706">
    <property type="term" value="F:protein-cysteine S-palmitoyltransferase activity"/>
    <property type="evidence" value="ECO:0007669"/>
    <property type="project" value="UniProtKB-EC"/>
</dbReference>
<dbReference type="AlphaFoldDB" id="A0A0A1U0A4"/>
<evidence type="ECO:0000256" key="5">
    <source>
        <dbReference type="ARBA" id="ARBA00023136"/>
    </source>
</evidence>
<evidence type="ECO:0000256" key="4">
    <source>
        <dbReference type="ARBA" id="ARBA00022989"/>
    </source>
</evidence>
<name>A0A0A1U0A4_ENTIV</name>
<evidence type="ECO:0000256" key="7">
    <source>
        <dbReference type="RuleBase" id="RU079119"/>
    </source>
</evidence>
<evidence type="ECO:0000313" key="10">
    <source>
        <dbReference type="Proteomes" id="UP000014680"/>
    </source>
</evidence>
<feature type="transmembrane region" description="Helical" evidence="7">
    <location>
        <begin position="50"/>
        <end position="67"/>
    </location>
</feature>
<gene>
    <name evidence="9" type="ORF">EIN_066030</name>
</gene>
<evidence type="ECO:0000313" key="9">
    <source>
        <dbReference type="EMBL" id="ELP84318.1"/>
    </source>
</evidence>
<evidence type="ECO:0000256" key="1">
    <source>
        <dbReference type="ARBA" id="ARBA00004141"/>
    </source>
</evidence>
<dbReference type="GeneID" id="14883293"/>
<reference evidence="9 10" key="1">
    <citation type="submission" date="2012-10" db="EMBL/GenBank/DDBJ databases">
        <authorList>
            <person name="Zafar N."/>
            <person name="Inman J."/>
            <person name="Hall N."/>
            <person name="Lorenzi H."/>
            <person name="Caler E."/>
        </authorList>
    </citation>
    <scope>NUCLEOTIDE SEQUENCE [LARGE SCALE GENOMIC DNA]</scope>
    <source>
        <strain evidence="9 10">IP1</strain>
    </source>
</reference>
<dbReference type="KEGG" id="eiv:EIN_066030"/>
<keyword evidence="5 7" id="KW-0472">Membrane</keyword>
<keyword evidence="3 7" id="KW-0812">Transmembrane</keyword>
<dbReference type="GO" id="GO:0016020">
    <property type="term" value="C:membrane"/>
    <property type="evidence" value="ECO:0007669"/>
    <property type="project" value="UniProtKB-SubCell"/>
</dbReference>
<dbReference type="InterPro" id="IPR001594">
    <property type="entry name" value="Palmitoyltrfase_DHHC"/>
</dbReference>